<evidence type="ECO:0000256" key="6">
    <source>
        <dbReference type="ARBA" id="ARBA00022989"/>
    </source>
</evidence>
<keyword evidence="6 10" id="KW-1133">Transmembrane helix</keyword>
<dbReference type="Pfam" id="PF02949">
    <property type="entry name" value="7tm_6"/>
    <property type="match status" value="4"/>
</dbReference>
<feature type="transmembrane region" description="Helical" evidence="10">
    <location>
        <begin position="758"/>
        <end position="785"/>
    </location>
</feature>
<feature type="transmembrane region" description="Helical" evidence="10">
    <location>
        <begin position="1135"/>
        <end position="1162"/>
    </location>
</feature>
<feature type="transmembrane region" description="Helical" evidence="10">
    <location>
        <begin position="55"/>
        <end position="77"/>
    </location>
</feature>
<comment type="subcellular location">
    <subcellularLocation>
        <location evidence="1">Cell membrane</location>
        <topology evidence="1">Multi-pass membrane protein</topology>
    </subcellularLocation>
</comment>
<dbReference type="Proteomes" id="UP000655588">
    <property type="component" value="Unassembled WGS sequence"/>
</dbReference>
<feature type="transmembrane region" description="Helical" evidence="10">
    <location>
        <begin position="491"/>
        <end position="518"/>
    </location>
</feature>
<evidence type="ECO:0000256" key="10">
    <source>
        <dbReference type="SAM" id="Phobius"/>
    </source>
</evidence>
<name>A0A833RYN1_9HYME</name>
<evidence type="ECO:0000256" key="1">
    <source>
        <dbReference type="ARBA" id="ARBA00004651"/>
    </source>
</evidence>
<proteinExistence type="predicted"/>
<accession>A0A833RYN1</accession>
<feature type="transmembrane region" description="Helical" evidence="10">
    <location>
        <begin position="431"/>
        <end position="448"/>
    </location>
</feature>
<feature type="transmembrane region" description="Helical" evidence="10">
    <location>
        <begin position="852"/>
        <end position="870"/>
    </location>
</feature>
<dbReference type="EMBL" id="WNWW01000455">
    <property type="protein sequence ID" value="KAF3424622.1"/>
    <property type="molecule type" value="Genomic_DNA"/>
</dbReference>
<organism evidence="11 12">
    <name type="scientific">Frieseomelitta varia</name>
    <dbReference type="NCBI Taxonomy" id="561572"/>
    <lineage>
        <taxon>Eukaryota</taxon>
        <taxon>Metazoa</taxon>
        <taxon>Ecdysozoa</taxon>
        <taxon>Arthropoda</taxon>
        <taxon>Hexapoda</taxon>
        <taxon>Insecta</taxon>
        <taxon>Pterygota</taxon>
        <taxon>Neoptera</taxon>
        <taxon>Endopterygota</taxon>
        <taxon>Hymenoptera</taxon>
        <taxon>Apocrita</taxon>
        <taxon>Aculeata</taxon>
        <taxon>Apoidea</taxon>
        <taxon>Anthophila</taxon>
        <taxon>Apidae</taxon>
        <taxon>Frieseomelitta</taxon>
    </lineage>
</organism>
<dbReference type="PANTHER" id="PTHR21137">
    <property type="entry name" value="ODORANT RECEPTOR"/>
    <property type="match status" value="1"/>
</dbReference>
<evidence type="ECO:0000313" key="12">
    <source>
        <dbReference type="Proteomes" id="UP000655588"/>
    </source>
</evidence>
<evidence type="ECO:0000256" key="2">
    <source>
        <dbReference type="ARBA" id="ARBA00022475"/>
    </source>
</evidence>
<dbReference type="InterPro" id="IPR004117">
    <property type="entry name" value="7tm6_olfct_rcpt"/>
</dbReference>
<sequence>MPHFNSACQLCKYTILLLRSNEFRKLLDNMKEDWSSATKDDQWILRTRSSIGHKVMMAIAILIYTGGVSLRTIIPLLKGKIVLPNNMTIRRLPCPGYFVFFSEQLTPNYEIIFVLQVVCGLVNYTTVCGTVGLCAMLCLHMCSMLRILANKMIELSNQSNSDEKAVQEKIIDIVERQIKIKRFLNDAERITSYFYSIGISDEVIIACILGYCIIMEWENSNVASLVTYFLLQMTNVTTMFTSCYIGQLLIDEASIVKKVSNTLDWYRLPVKKARSLIMIIISSNCPIKVTAANIADMSLATKMPRVRKAEEDLKHSMRLLYPLLKIIGAWPDPAVTTVSSTIIKWCTISISYFLQLLLLIPSFMYIFGKETNSRKQVKLLMPHINGLSQLIKYTILLRRMKEFRETMEDIRNDWLSATDENRQIFRENAKVGYKVVLGIAIIMYTGGMCNRTVMPLSKGRIVLPNNATIRLLSSQSYFVFFDAQRTPNYEIIFALQVLGGFVIYTILCGTMGVSSLLCMHMCSLLRILANMMSELSEQLDVSENAVQKKIASIVEYRTKIKKYYSTMRAYVRVRELIFRFLNNVEEITPYICCFEIINDTLITCAIGYCIIMEWESSNTAALIVYISLQMSTIFINFTMCYIGQLLINEVFMCVTSIKCIQFSSSNQFYLQQSEHISRTSATLNWYRFSSKKARCLIPVIIISNYRIKITAAKILEVSLATFTDNAEDDLRDSMSVFHSMLKITGIWPNPTKFSLSTAILKIGIIFTSYFVQLVTLVPSVLYAFAKVNNGRKRIQLLTPQINNLCQLIKYTILFRRMKEFRQMMEEIRNCWLNANEENRRIFRTNAKIGRKAVIGIGVTMFSGGLSYRIFTPILREKLVLPDNTTIRMLSCPGYFVFFDEQVTPNYEIIYVLQIFGGFFTYSAQCATMGVYSMLCLHTCSLMRTLTNKMKELSDQPDISESAVQEKIADIVEHRTMIKRFSTNIDRIIPSMCFFEMIDDTLIVCSLGYCIIMDWENSNGVSIAIYLMIQTSCTLSNFTMCYIGQLLIDESETVRRTCATVNWYRFPMNKARYLVLMIIISNYRIKITAAKVVDVSLSTFTDNAEDDLRDSMSVFYSMLKITGAWPNPTKSSLSSVILKTCIIFISYFLQLMTLVPSVLYAFAKENNGRKRIKLLTPHINNLCQLIKYTILFRRMKEFREMMEEIRNCWLNATEENRQIFRTNAKIGRKVVIGIAVTMFSGGLSYRIFTPFLRGKIVLPNNTTIRMLSCPGYFVFFDEQVTPNYEIIYVLQIFGGFFTYSAQCATMGVYAMLCLHMCSLMRTLTNKMKELSDQSDISESAVQEKIADIVEHRTKIKRFSTNIDRIIPSICFFEMIDDTLIVCSIGYCIIMDWEDSNSISIYVVNNFFTIPCPNIAPQYIKYNININTIYNNKFII</sequence>
<evidence type="ECO:0000256" key="7">
    <source>
        <dbReference type="ARBA" id="ARBA00023136"/>
    </source>
</evidence>
<dbReference type="GO" id="GO:0007165">
    <property type="term" value="P:signal transduction"/>
    <property type="evidence" value="ECO:0007669"/>
    <property type="project" value="UniProtKB-KW"/>
</dbReference>
<protein>
    <recommendedName>
        <fullName evidence="13">Odorant receptor</fullName>
    </recommendedName>
</protein>
<evidence type="ECO:0008006" key="13">
    <source>
        <dbReference type="Google" id="ProtNLM"/>
    </source>
</evidence>
<keyword evidence="8" id="KW-0675">Receptor</keyword>
<feature type="transmembrane region" description="Helical" evidence="10">
    <location>
        <begin position="229"/>
        <end position="250"/>
    </location>
</feature>
<keyword evidence="9" id="KW-0807">Transducer</keyword>
<keyword evidence="7 10" id="KW-0472">Membrane</keyword>
<reference evidence="11" key="1">
    <citation type="submission" date="2019-11" db="EMBL/GenBank/DDBJ databases">
        <title>The nuclear and mitochondrial genomes of Frieseomelitta varia - a highly eusocial stingless bee (Meliponini) with a permanently sterile worker caste.</title>
        <authorList>
            <person name="Freitas F.C.P."/>
            <person name="Lourenco A.P."/>
            <person name="Nunes F.M.F."/>
            <person name="Paschoal A.R."/>
            <person name="Abreu F.C.P."/>
            <person name="Barbin F.O."/>
            <person name="Bataglia L."/>
            <person name="Cardoso-Junior C.A.M."/>
            <person name="Cervoni M.S."/>
            <person name="Silva S.R."/>
            <person name="Dalarmi F."/>
            <person name="Del Lama M.A."/>
            <person name="Depintor T.S."/>
            <person name="Ferreira K.M."/>
            <person name="Goria P.S."/>
            <person name="Jaskot M.C."/>
            <person name="Lago D.C."/>
            <person name="Luna-Lucena D."/>
            <person name="Moda L.M."/>
            <person name="Nascimento L."/>
            <person name="Pedrino M."/>
            <person name="Rabico F.O."/>
            <person name="Sanches F.C."/>
            <person name="Santos D.E."/>
            <person name="Santos C.G."/>
            <person name="Vieira J."/>
            <person name="Lopes T.F."/>
            <person name="Barchuk A.R."/>
            <person name="Hartfelder K."/>
            <person name="Simoes Z.L.P."/>
            <person name="Bitondi M.M.G."/>
            <person name="Pinheiro D.G."/>
        </authorList>
    </citation>
    <scope>NUCLEOTIDE SEQUENCE</scope>
    <source>
        <strain evidence="11">USP_RPSP 00005682</strain>
        <tissue evidence="11">Whole individual</tissue>
    </source>
</reference>
<dbReference type="GO" id="GO:0005549">
    <property type="term" value="F:odorant binding"/>
    <property type="evidence" value="ECO:0007669"/>
    <property type="project" value="InterPro"/>
</dbReference>
<evidence type="ECO:0000313" key="11">
    <source>
        <dbReference type="EMBL" id="KAF3424622.1"/>
    </source>
</evidence>
<keyword evidence="2" id="KW-1003">Cell membrane</keyword>
<dbReference type="GO" id="GO:0004984">
    <property type="term" value="F:olfactory receptor activity"/>
    <property type="evidence" value="ECO:0007669"/>
    <property type="project" value="InterPro"/>
</dbReference>
<evidence type="ECO:0000256" key="3">
    <source>
        <dbReference type="ARBA" id="ARBA00022606"/>
    </source>
</evidence>
<evidence type="ECO:0000256" key="5">
    <source>
        <dbReference type="ARBA" id="ARBA00022725"/>
    </source>
</evidence>
<keyword evidence="3" id="KW-0716">Sensory transduction</keyword>
<feature type="transmembrane region" description="Helical" evidence="10">
    <location>
        <begin position="111"/>
        <end position="139"/>
    </location>
</feature>
<feature type="transmembrane region" description="Helical" evidence="10">
    <location>
        <begin position="1229"/>
        <end position="1247"/>
    </location>
</feature>
<dbReference type="PANTHER" id="PTHR21137:SF35">
    <property type="entry name" value="ODORANT RECEPTOR 19A-RELATED"/>
    <property type="match status" value="1"/>
</dbReference>
<comment type="caution">
    <text evidence="11">The sequence shown here is derived from an EMBL/GenBank/DDBJ whole genome shotgun (WGS) entry which is preliminary data.</text>
</comment>
<evidence type="ECO:0000256" key="9">
    <source>
        <dbReference type="ARBA" id="ARBA00023224"/>
    </source>
</evidence>
<evidence type="ECO:0000256" key="8">
    <source>
        <dbReference type="ARBA" id="ARBA00023170"/>
    </source>
</evidence>
<keyword evidence="4 10" id="KW-0812">Transmembrane</keyword>
<feature type="transmembrane region" description="Helical" evidence="10">
    <location>
        <begin position="1285"/>
        <end position="1311"/>
    </location>
</feature>
<feature type="transmembrane region" description="Helical" evidence="10">
    <location>
        <begin position="622"/>
        <end position="647"/>
    </location>
</feature>
<gene>
    <name evidence="11" type="ORF">E2986_11706</name>
</gene>
<evidence type="ECO:0000256" key="4">
    <source>
        <dbReference type="ARBA" id="ARBA00022692"/>
    </source>
</evidence>
<feature type="transmembrane region" description="Helical" evidence="10">
    <location>
        <begin position="192"/>
        <end position="217"/>
    </location>
</feature>
<keyword evidence="12" id="KW-1185">Reference proteome</keyword>
<feature type="transmembrane region" description="Helical" evidence="10">
    <location>
        <begin position="342"/>
        <end position="368"/>
    </location>
</feature>
<keyword evidence="5" id="KW-0552">Olfaction</keyword>
<dbReference type="GO" id="GO:0005886">
    <property type="term" value="C:plasma membrane"/>
    <property type="evidence" value="ECO:0007669"/>
    <property type="project" value="UniProtKB-SubCell"/>
</dbReference>